<organism evidence="1 2">
    <name type="scientific">Hermanssonia centrifuga</name>
    <dbReference type="NCBI Taxonomy" id="98765"/>
    <lineage>
        <taxon>Eukaryota</taxon>
        <taxon>Fungi</taxon>
        <taxon>Dikarya</taxon>
        <taxon>Basidiomycota</taxon>
        <taxon>Agaricomycotina</taxon>
        <taxon>Agaricomycetes</taxon>
        <taxon>Polyporales</taxon>
        <taxon>Meruliaceae</taxon>
        <taxon>Hermanssonia</taxon>
    </lineage>
</organism>
<dbReference type="Proteomes" id="UP000186601">
    <property type="component" value="Unassembled WGS sequence"/>
</dbReference>
<protein>
    <submittedName>
        <fullName evidence="1">Uncharacterized protein</fullName>
    </submittedName>
</protein>
<name>A0A2R6NQB5_9APHY</name>
<comment type="caution">
    <text evidence="1">The sequence shown here is derived from an EMBL/GenBank/DDBJ whole genome shotgun (WGS) entry which is preliminary data.</text>
</comment>
<reference evidence="1 2" key="1">
    <citation type="submission" date="2018-02" db="EMBL/GenBank/DDBJ databases">
        <title>Genome sequence of the basidiomycete white-rot fungus Phlebia centrifuga.</title>
        <authorList>
            <person name="Granchi Z."/>
            <person name="Peng M."/>
            <person name="de Vries R.P."/>
            <person name="Hilden K."/>
            <person name="Makela M.R."/>
            <person name="Grigoriev I."/>
            <person name="Riley R."/>
        </authorList>
    </citation>
    <scope>NUCLEOTIDE SEQUENCE [LARGE SCALE GENOMIC DNA]</scope>
    <source>
        <strain evidence="1 2">FBCC195</strain>
    </source>
</reference>
<evidence type="ECO:0000313" key="1">
    <source>
        <dbReference type="EMBL" id="PSR74719.1"/>
    </source>
</evidence>
<accession>A0A2R6NQB5</accession>
<evidence type="ECO:0000313" key="2">
    <source>
        <dbReference type="Proteomes" id="UP000186601"/>
    </source>
</evidence>
<dbReference type="EMBL" id="MLYV02000961">
    <property type="protein sequence ID" value="PSR74719.1"/>
    <property type="molecule type" value="Genomic_DNA"/>
</dbReference>
<keyword evidence="2" id="KW-1185">Reference proteome</keyword>
<dbReference type="AlphaFoldDB" id="A0A2R6NQB5"/>
<sequence length="57" mass="6684">MAYDGCKIKRMPQEEICTKQESPYECPNLLAGTHRRLRAKDWVAVEPWCLQARLGEY</sequence>
<gene>
    <name evidence="1" type="ORF">PHLCEN_2v9598</name>
</gene>
<proteinExistence type="predicted"/>